<evidence type="ECO:0000256" key="4">
    <source>
        <dbReference type="ARBA" id="ARBA00023136"/>
    </source>
</evidence>
<feature type="compositionally biased region" description="Low complexity" evidence="5">
    <location>
        <begin position="113"/>
        <end position="127"/>
    </location>
</feature>
<dbReference type="Proteomes" id="UP000078316">
    <property type="component" value="Unassembled WGS sequence"/>
</dbReference>
<feature type="compositionally biased region" description="Low complexity" evidence="5">
    <location>
        <begin position="75"/>
        <end position="99"/>
    </location>
</feature>
<dbReference type="EMBL" id="LWHQ01000007">
    <property type="protein sequence ID" value="OAS26987.1"/>
    <property type="molecule type" value="Genomic_DNA"/>
</dbReference>
<feature type="compositionally biased region" description="Basic and acidic residues" evidence="5">
    <location>
        <begin position="178"/>
        <end position="221"/>
    </location>
</feature>
<dbReference type="InterPro" id="IPR037682">
    <property type="entry name" value="TonB_C"/>
</dbReference>
<feature type="region of interest" description="Disordered" evidence="5">
    <location>
        <begin position="65"/>
        <end position="233"/>
    </location>
</feature>
<protein>
    <recommendedName>
        <fullName evidence="7">TonB C-terminal domain-containing protein</fullName>
    </recommendedName>
</protein>
<dbReference type="SUPFAM" id="SSF74653">
    <property type="entry name" value="TolA/TonB C-terminal domain"/>
    <property type="match status" value="1"/>
</dbReference>
<gene>
    <name evidence="8" type="ORF">A5481_03210</name>
</gene>
<keyword evidence="4 6" id="KW-0472">Membrane</keyword>
<sequence length="329" mass="33922">MSQTVTTDAPEPREPGTGLGLAFLVALALHAGGLFALTYWRSPPTPPGENEITIDLAPDMAAVDVPTQAQDVENTPTPTDTTTPTTVPTAEPPADTVPVETPPPETKAEEAPQETPVEPVPAEAVPVEKPPEPVTEAVQEPEEQVVTSTNPEAPAAVTARPVQEPKPVPVPKPVAKPKPVERPKPVEKPKPVEARKPPPKPVRDVKREAEKAAERRMEAARQRRAAASASQMNQGGASAAASANAARAWGAMVRGAIQGRVRSVGASGTATVRFTVSRSGRVLGASLAGSSGNGSIDAAAVAAASGSLPPAPAEFAGAQQSFTLPVRFN</sequence>
<dbReference type="STRING" id="427683.A5481_03210"/>
<proteinExistence type="predicted"/>
<organism evidence="8 9">
    <name type="scientific">Methylobacterium platani</name>
    <dbReference type="NCBI Taxonomy" id="427683"/>
    <lineage>
        <taxon>Bacteria</taxon>
        <taxon>Pseudomonadati</taxon>
        <taxon>Pseudomonadota</taxon>
        <taxon>Alphaproteobacteria</taxon>
        <taxon>Hyphomicrobiales</taxon>
        <taxon>Methylobacteriaceae</taxon>
        <taxon>Methylobacterium</taxon>
    </lineage>
</organism>
<evidence type="ECO:0000256" key="2">
    <source>
        <dbReference type="ARBA" id="ARBA00022692"/>
    </source>
</evidence>
<keyword evidence="3 6" id="KW-1133">Transmembrane helix</keyword>
<evidence type="ECO:0000259" key="7">
    <source>
        <dbReference type="PROSITE" id="PS52015"/>
    </source>
</evidence>
<comment type="subcellular location">
    <subcellularLocation>
        <location evidence="1">Membrane</location>
        <topology evidence="1">Single-pass membrane protein</topology>
    </subcellularLocation>
</comment>
<feature type="compositionally biased region" description="Pro residues" evidence="5">
    <location>
        <begin position="164"/>
        <end position="176"/>
    </location>
</feature>
<accession>A0A179SGJ7</accession>
<feature type="transmembrane region" description="Helical" evidence="6">
    <location>
        <begin position="20"/>
        <end position="40"/>
    </location>
</feature>
<evidence type="ECO:0000256" key="1">
    <source>
        <dbReference type="ARBA" id="ARBA00004167"/>
    </source>
</evidence>
<dbReference type="RefSeq" id="WP_048432577.1">
    <property type="nucleotide sequence ID" value="NZ_LWHQ01000007.1"/>
</dbReference>
<dbReference type="GO" id="GO:0055085">
    <property type="term" value="P:transmembrane transport"/>
    <property type="evidence" value="ECO:0007669"/>
    <property type="project" value="InterPro"/>
</dbReference>
<dbReference type="NCBIfam" id="TIGR01352">
    <property type="entry name" value="tonB_Cterm"/>
    <property type="match status" value="1"/>
</dbReference>
<evidence type="ECO:0000256" key="6">
    <source>
        <dbReference type="SAM" id="Phobius"/>
    </source>
</evidence>
<name>A0A179SGJ7_9HYPH</name>
<dbReference type="Pfam" id="PF03544">
    <property type="entry name" value="TonB_C"/>
    <property type="match status" value="1"/>
</dbReference>
<evidence type="ECO:0000256" key="5">
    <source>
        <dbReference type="SAM" id="MobiDB-lite"/>
    </source>
</evidence>
<keyword evidence="2 6" id="KW-0812">Transmembrane</keyword>
<dbReference type="Gene3D" id="3.30.1150.10">
    <property type="match status" value="1"/>
</dbReference>
<evidence type="ECO:0000256" key="3">
    <source>
        <dbReference type="ARBA" id="ARBA00022989"/>
    </source>
</evidence>
<dbReference type="AlphaFoldDB" id="A0A179SGJ7"/>
<feature type="domain" description="TonB C-terminal" evidence="7">
    <location>
        <begin position="242"/>
        <end position="329"/>
    </location>
</feature>
<reference evidence="8 9" key="1">
    <citation type="submission" date="2016-04" db="EMBL/GenBank/DDBJ databases">
        <authorList>
            <person name="Evans L.H."/>
            <person name="Alamgir A."/>
            <person name="Owens N."/>
            <person name="Weber N.D."/>
            <person name="Virtaneva K."/>
            <person name="Barbian K."/>
            <person name="Babar A."/>
            <person name="Rosenke K."/>
        </authorList>
    </citation>
    <scope>NUCLEOTIDE SEQUENCE [LARGE SCALE GENOMIC DNA]</scope>
    <source>
        <strain evidence="8 9">PMB02</strain>
    </source>
</reference>
<dbReference type="InterPro" id="IPR006260">
    <property type="entry name" value="TonB/TolA_C"/>
</dbReference>
<dbReference type="PROSITE" id="PS52015">
    <property type="entry name" value="TONB_CTD"/>
    <property type="match status" value="1"/>
</dbReference>
<dbReference type="GO" id="GO:0016020">
    <property type="term" value="C:membrane"/>
    <property type="evidence" value="ECO:0007669"/>
    <property type="project" value="UniProtKB-SubCell"/>
</dbReference>
<evidence type="ECO:0000313" key="8">
    <source>
        <dbReference type="EMBL" id="OAS26987.1"/>
    </source>
</evidence>
<comment type="caution">
    <text evidence="8">The sequence shown here is derived from an EMBL/GenBank/DDBJ whole genome shotgun (WGS) entry which is preliminary data.</text>
</comment>
<evidence type="ECO:0000313" key="9">
    <source>
        <dbReference type="Proteomes" id="UP000078316"/>
    </source>
</evidence>
<dbReference type="OrthoDB" id="8005137at2"/>